<evidence type="ECO:0000313" key="2">
    <source>
        <dbReference type="Proteomes" id="UP000002361"/>
    </source>
</evidence>
<name>D5AML8_RHOCB</name>
<dbReference type="HOGENOM" id="CLU_3122040_0_0_5"/>
<proteinExistence type="predicted"/>
<evidence type="ECO:0000313" key="1">
    <source>
        <dbReference type="EMBL" id="ADE86294.1"/>
    </source>
</evidence>
<sequence>MEAVSFDRATARVFNRRPGGSRHIAYQDGAGSICLCARGAGTQPKMAEAS</sequence>
<accession>D5AML8</accession>
<keyword evidence="2" id="KW-1185">Reference proteome</keyword>
<protein>
    <submittedName>
        <fullName evidence="1">Uncharacterized protein</fullName>
    </submittedName>
</protein>
<dbReference type="Proteomes" id="UP000002361">
    <property type="component" value="Chromosome"/>
</dbReference>
<dbReference type="KEGG" id="rcp:RCAP_rcc02564"/>
<reference evidence="1 2" key="2">
    <citation type="journal article" date="2010" name="J. Bacteriol.">
        <title>Complete genome sequence of the photosynthetic purple nonsulfur bacterium Rhodobacter capsulatus SB 1003.</title>
        <authorList>
            <person name="Strnad H."/>
            <person name="Lapidus A."/>
            <person name="Paces J."/>
            <person name="Ulbrich P."/>
            <person name="Vlcek C."/>
            <person name="Paces V."/>
            <person name="Haselkorn R."/>
        </authorList>
    </citation>
    <scope>NUCLEOTIDE SEQUENCE [LARGE SCALE GENOMIC DNA]</scope>
    <source>
        <strain evidence="2">ATCC BAA-309 / NBRC 16581 / SB1003</strain>
    </source>
</reference>
<dbReference type="AlphaFoldDB" id="D5AML8"/>
<gene>
    <name evidence="1" type="ordered locus">RCAP_rcc02564</name>
</gene>
<reference key="1">
    <citation type="submission" date="2008-12" db="EMBL/GenBank/DDBJ databases">
        <title>Complete genome sequence of Rhodobacter capsulatus SB1003.</title>
        <authorList>
            <person name="Strnad H."/>
            <person name="Lapidus A."/>
            <person name="Vlcek C."/>
            <person name="Ulbrich P."/>
            <person name="Paces J."/>
            <person name="Maltsev N."/>
            <person name="Kumar V."/>
            <person name="Kogan Y."/>
            <person name="Milgram A."/>
            <person name="Rebrekov D."/>
            <person name="Mazur M."/>
            <person name="Cox R."/>
            <person name="Kyrpides N."/>
            <person name="Kolar M."/>
            <person name="Sachova J."/>
            <person name="Ridl J."/>
            <person name="Ivanova N."/>
            <person name="Kapatral V."/>
            <person name="Los T."/>
            <person name="Lykidis A."/>
            <person name="Mikhailova N."/>
            <person name="Reznik G."/>
            <person name="Vasieva O."/>
            <person name="Fonstein M."/>
            <person name="Paces V."/>
            <person name="Haselkorn R."/>
        </authorList>
    </citation>
    <scope>NUCLEOTIDE SEQUENCE</scope>
    <source>
        <strain>SB1003</strain>
    </source>
</reference>
<dbReference type="STRING" id="272942.RCAP_rcc02564"/>
<organism evidence="1 2">
    <name type="scientific">Rhodobacter capsulatus (strain ATCC BAA-309 / NBRC 16581 / SB1003)</name>
    <dbReference type="NCBI Taxonomy" id="272942"/>
    <lineage>
        <taxon>Bacteria</taxon>
        <taxon>Pseudomonadati</taxon>
        <taxon>Pseudomonadota</taxon>
        <taxon>Alphaproteobacteria</taxon>
        <taxon>Rhodobacterales</taxon>
        <taxon>Rhodobacter group</taxon>
        <taxon>Rhodobacter</taxon>
    </lineage>
</organism>
<dbReference type="EMBL" id="CP001312">
    <property type="protein sequence ID" value="ADE86294.1"/>
    <property type="molecule type" value="Genomic_DNA"/>
</dbReference>